<name>A0AA37F8G8_9ACTN</name>
<dbReference type="EMBL" id="BMQD01000072">
    <property type="protein sequence ID" value="GGL01569.1"/>
    <property type="molecule type" value="Genomic_DNA"/>
</dbReference>
<sequence length="86" mass="9166">MTLEVELQRSPPAGSVVAGLGGLVRIVERELQKSRFRPRLLDGRPAATGSEHRPLMVTETGATRSPGMIVVRAAAQPPETTQGSHP</sequence>
<accession>A0AA37F8G8</accession>
<comment type="caution">
    <text evidence="2">The sequence shown here is derived from an EMBL/GenBank/DDBJ whole genome shotgun (WGS) entry which is preliminary data.</text>
</comment>
<evidence type="ECO:0000313" key="3">
    <source>
        <dbReference type="Proteomes" id="UP000627984"/>
    </source>
</evidence>
<proteinExistence type="predicted"/>
<reference evidence="2" key="2">
    <citation type="submission" date="2022-09" db="EMBL/GenBank/DDBJ databases">
        <authorList>
            <person name="Sun Q."/>
            <person name="Ohkuma M."/>
        </authorList>
    </citation>
    <scope>NUCLEOTIDE SEQUENCE</scope>
    <source>
        <strain evidence="2">JCM 3093</strain>
    </source>
</reference>
<feature type="region of interest" description="Disordered" evidence="1">
    <location>
        <begin position="38"/>
        <end position="68"/>
    </location>
</feature>
<protein>
    <submittedName>
        <fullName evidence="2">Uncharacterized protein</fullName>
    </submittedName>
</protein>
<dbReference type="AlphaFoldDB" id="A0AA37F8G8"/>
<evidence type="ECO:0000256" key="1">
    <source>
        <dbReference type="SAM" id="MobiDB-lite"/>
    </source>
</evidence>
<reference evidence="2" key="1">
    <citation type="journal article" date="2014" name="Int. J. Syst. Evol. Microbiol.">
        <title>Complete genome sequence of Corynebacterium casei LMG S-19264T (=DSM 44701T), isolated from a smear-ripened cheese.</title>
        <authorList>
            <consortium name="US DOE Joint Genome Institute (JGI-PGF)"/>
            <person name="Walter F."/>
            <person name="Albersmeier A."/>
            <person name="Kalinowski J."/>
            <person name="Ruckert C."/>
        </authorList>
    </citation>
    <scope>NUCLEOTIDE SEQUENCE</scope>
    <source>
        <strain evidence="2">JCM 3093</strain>
    </source>
</reference>
<evidence type="ECO:0000313" key="2">
    <source>
        <dbReference type="EMBL" id="GGL01569.1"/>
    </source>
</evidence>
<gene>
    <name evidence="2" type="ORF">GCM10010126_71020</name>
</gene>
<dbReference type="Proteomes" id="UP000627984">
    <property type="component" value="Unassembled WGS sequence"/>
</dbReference>
<organism evidence="2 3">
    <name type="scientific">Planomonospora parontospora</name>
    <dbReference type="NCBI Taxonomy" id="58119"/>
    <lineage>
        <taxon>Bacteria</taxon>
        <taxon>Bacillati</taxon>
        <taxon>Actinomycetota</taxon>
        <taxon>Actinomycetes</taxon>
        <taxon>Streptosporangiales</taxon>
        <taxon>Streptosporangiaceae</taxon>
        <taxon>Planomonospora</taxon>
    </lineage>
</organism>